<feature type="binding site" evidence="4">
    <location>
        <position position="388"/>
    </location>
    <ligand>
        <name>S-adenosyl-L-methionine</name>
        <dbReference type="ChEBI" id="CHEBI:59789"/>
    </ligand>
</feature>
<dbReference type="CDD" id="cd02440">
    <property type="entry name" value="AdoMet_MTases"/>
    <property type="match status" value="1"/>
</dbReference>
<keyword evidence="3 4" id="KW-0949">S-adenosyl-L-methionine</keyword>
<dbReference type="PROSITE" id="PS51687">
    <property type="entry name" value="SAM_MT_RNA_M5U"/>
    <property type="match status" value="1"/>
</dbReference>
<organism evidence="7 8">
    <name type="scientific">Planoprotostelium fungivorum</name>
    <dbReference type="NCBI Taxonomy" id="1890364"/>
    <lineage>
        <taxon>Eukaryota</taxon>
        <taxon>Amoebozoa</taxon>
        <taxon>Evosea</taxon>
        <taxon>Variosea</taxon>
        <taxon>Cavosteliida</taxon>
        <taxon>Cavosteliaceae</taxon>
        <taxon>Planoprotostelium</taxon>
    </lineage>
</organism>
<dbReference type="GO" id="GO:0003723">
    <property type="term" value="F:RNA binding"/>
    <property type="evidence" value="ECO:0007669"/>
    <property type="project" value="TreeGrafter"/>
</dbReference>
<dbReference type="FunCoup" id="A0A2P6N2V5">
    <property type="interactions" value="484"/>
</dbReference>
<name>A0A2P6N2V5_9EUKA</name>
<evidence type="ECO:0000256" key="3">
    <source>
        <dbReference type="ARBA" id="ARBA00022691"/>
    </source>
</evidence>
<comment type="caution">
    <text evidence="7">The sequence shown here is derived from an EMBL/GenBank/DDBJ whole genome shotgun (WGS) entry which is preliminary data.</text>
</comment>
<dbReference type="PANTHER" id="PTHR45904:SF2">
    <property type="entry name" value="TRNA (URACIL-5-)-METHYLTRANSFERASE HOMOLOG A"/>
    <property type="match status" value="1"/>
</dbReference>
<dbReference type="STRING" id="1890364.A0A2P6N2V5"/>
<evidence type="ECO:0000256" key="4">
    <source>
        <dbReference type="PROSITE-ProRule" id="PRU01024"/>
    </source>
</evidence>
<dbReference type="EMBL" id="MDYQ01000232">
    <property type="protein sequence ID" value="PRP78284.1"/>
    <property type="molecule type" value="Genomic_DNA"/>
</dbReference>
<comment type="caution">
    <text evidence="4">Lacks conserved residue(s) required for the propagation of feature annotation.</text>
</comment>
<evidence type="ECO:0000313" key="8">
    <source>
        <dbReference type="Proteomes" id="UP000241769"/>
    </source>
</evidence>
<dbReference type="PANTHER" id="PTHR45904">
    <property type="entry name" value="TRNA (URACIL-5-)-METHYLTRANSFERASE"/>
    <property type="match status" value="1"/>
</dbReference>
<feature type="region of interest" description="Disordered" evidence="5">
    <location>
        <begin position="115"/>
        <end position="139"/>
    </location>
</feature>
<feature type="region of interest" description="Disordered" evidence="5">
    <location>
        <begin position="1"/>
        <end position="39"/>
    </location>
</feature>
<feature type="compositionally biased region" description="Low complexity" evidence="5">
    <location>
        <begin position="10"/>
        <end position="23"/>
    </location>
</feature>
<evidence type="ECO:0000256" key="1">
    <source>
        <dbReference type="ARBA" id="ARBA00022603"/>
    </source>
</evidence>
<dbReference type="Proteomes" id="UP000241769">
    <property type="component" value="Unassembled WGS sequence"/>
</dbReference>
<protein>
    <recommendedName>
        <fullName evidence="6">Methyltransferase domain-containing protein</fullName>
    </recommendedName>
</protein>
<feature type="binding site" evidence="4">
    <location>
        <position position="509"/>
    </location>
    <ligand>
        <name>S-adenosyl-L-methionine</name>
        <dbReference type="ChEBI" id="CHEBI:59789"/>
    </ligand>
</feature>
<keyword evidence="8" id="KW-1185">Reference proteome</keyword>
<dbReference type="SUPFAM" id="SSF53335">
    <property type="entry name" value="S-adenosyl-L-methionine-dependent methyltransferases"/>
    <property type="match status" value="1"/>
</dbReference>
<feature type="active site" description="Nucleophile" evidence="4">
    <location>
        <position position="537"/>
    </location>
</feature>
<feature type="binding site" evidence="4">
    <location>
        <position position="461"/>
    </location>
    <ligand>
        <name>S-adenosyl-L-methionine</name>
        <dbReference type="ChEBI" id="CHEBI:59789"/>
    </ligand>
</feature>
<comment type="similarity">
    <text evidence="4">Belongs to the class I-like SAM-binding methyltransferase superfamily. RNA M5U methyltransferase family.</text>
</comment>
<keyword evidence="1 4" id="KW-0489">Methyltransferase</keyword>
<evidence type="ECO:0000256" key="5">
    <source>
        <dbReference type="SAM" id="MobiDB-lite"/>
    </source>
</evidence>
<feature type="compositionally biased region" description="Basic and acidic residues" evidence="5">
    <location>
        <begin position="115"/>
        <end position="138"/>
    </location>
</feature>
<dbReference type="Gene3D" id="3.40.50.150">
    <property type="entry name" value="Vaccinia Virus protein VP39"/>
    <property type="match status" value="1"/>
</dbReference>
<dbReference type="GO" id="GO:0032259">
    <property type="term" value="P:methylation"/>
    <property type="evidence" value="ECO:0007669"/>
    <property type="project" value="UniProtKB-KW"/>
</dbReference>
<dbReference type="InParanoid" id="A0A2P6N2V5"/>
<reference evidence="7 8" key="1">
    <citation type="journal article" date="2018" name="Genome Biol. Evol.">
        <title>Multiple Roots of Fruiting Body Formation in Amoebozoa.</title>
        <authorList>
            <person name="Hillmann F."/>
            <person name="Forbes G."/>
            <person name="Novohradska S."/>
            <person name="Ferling I."/>
            <person name="Riege K."/>
            <person name="Groth M."/>
            <person name="Westermann M."/>
            <person name="Marz M."/>
            <person name="Spaller T."/>
            <person name="Winckler T."/>
            <person name="Schaap P."/>
            <person name="Glockner G."/>
        </authorList>
    </citation>
    <scope>NUCLEOTIDE SEQUENCE [LARGE SCALE GENOMIC DNA]</scope>
    <source>
        <strain evidence="7 8">Jena</strain>
    </source>
</reference>
<gene>
    <name evidence="7" type="ORF">PROFUN_13915</name>
</gene>
<feature type="compositionally biased region" description="Basic and acidic residues" evidence="5">
    <location>
        <begin position="27"/>
        <end position="39"/>
    </location>
</feature>
<dbReference type="Gene3D" id="2.40.50.1070">
    <property type="match status" value="1"/>
</dbReference>
<dbReference type="InterPro" id="IPR010280">
    <property type="entry name" value="U5_MeTrfase_fam"/>
</dbReference>
<dbReference type="InterPro" id="IPR045850">
    <property type="entry name" value="TRM2_met"/>
</dbReference>
<dbReference type="AlphaFoldDB" id="A0A2P6N2V5"/>
<evidence type="ECO:0000259" key="6">
    <source>
        <dbReference type="Pfam" id="PF13847"/>
    </source>
</evidence>
<dbReference type="Pfam" id="PF13847">
    <property type="entry name" value="Methyltransf_31"/>
    <property type="match status" value="1"/>
</dbReference>
<keyword evidence="2 4" id="KW-0808">Transferase</keyword>
<dbReference type="InterPro" id="IPR029063">
    <property type="entry name" value="SAM-dependent_MTases_sf"/>
</dbReference>
<proteinExistence type="inferred from homology"/>
<evidence type="ECO:0000256" key="2">
    <source>
        <dbReference type="ARBA" id="ARBA00022679"/>
    </source>
</evidence>
<sequence length="589" mass="66392">MEDSTVPQPTSTEAVVATTETSSDATNNDKKREREEKKQYAPSLKRMVFGLGKYLDNKKFEKILQGLNVEYDKVRKVPGNPWGIIFFATEELAATEQQKIQGQVIDGKTLDCKLPEDKKEKQARDKKPKKGDDSEPKKPISVALATAPWSIHDYEKQIEMKREAVKANLKSLIKLMRSEAPTLPEWYLKRSHAGNKEFCPVEDVLRSPVREYYRNKVSFTMGIDDNEQPCIGFAKGRILNNVDRVGDPSECLVLSAEAMRIRNEYQKFVQNSEQREDYSKQRMYDKHSHLGFWREMVVKTFSTGEVMCVFQVSDVQIDPAAVQKERENLRIFTEKLTHPPQSVWFQIYNGISNVAPDDCPMDLIHGSQAVHENLMGLKFRISPNAFFQVNTQGANQLYTLVKDWCLEILQGQQKNEKTEAKTPDGGVETSEKKGVVLDVCCGTGTIGICLAPHVKEVIGIEMVSEAVDDARENAKLNGVENISFLKGKAEDVFHKTTTLLPSGCIAVLDPPRAGLHPAVVKSIRSCSKIEYIVFVSCDKASLTSNVMNLCKRETKTYSGKPFVPIKCMGVDLFPHTPNVEVVIMMKREE</sequence>
<dbReference type="InterPro" id="IPR025714">
    <property type="entry name" value="Methyltranfer_dom"/>
</dbReference>
<dbReference type="OrthoDB" id="10250660at2759"/>
<evidence type="ECO:0000313" key="7">
    <source>
        <dbReference type="EMBL" id="PRP78284.1"/>
    </source>
</evidence>
<accession>A0A2P6N2V5</accession>
<dbReference type="GO" id="GO:0006396">
    <property type="term" value="P:RNA processing"/>
    <property type="evidence" value="ECO:0007669"/>
    <property type="project" value="InterPro"/>
</dbReference>
<feature type="domain" description="Methyltransferase" evidence="6">
    <location>
        <begin position="431"/>
        <end position="493"/>
    </location>
</feature>
<dbReference type="GO" id="GO:0008173">
    <property type="term" value="F:RNA methyltransferase activity"/>
    <property type="evidence" value="ECO:0007669"/>
    <property type="project" value="InterPro"/>
</dbReference>